<reference evidence="1 2" key="1">
    <citation type="submission" date="2021-02" db="EMBL/GenBank/DDBJ databases">
        <authorList>
            <person name="Lee D.-H."/>
        </authorList>
    </citation>
    <scope>NUCLEOTIDE SEQUENCE [LARGE SCALE GENOMIC DNA]</scope>
    <source>
        <strain evidence="1 2">UL073</strain>
    </source>
</reference>
<proteinExistence type="predicted"/>
<dbReference type="RefSeq" id="WP_205350451.1">
    <property type="nucleotide sequence ID" value="NZ_JAFEUP010000007.1"/>
</dbReference>
<dbReference type="NCBIfam" id="TIGR02444">
    <property type="entry name" value="TIGR02444 family protein"/>
    <property type="match status" value="1"/>
</dbReference>
<dbReference type="EMBL" id="JAFEUP010000007">
    <property type="protein sequence ID" value="MBM7063252.1"/>
    <property type="molecule type" value="Genomic_DNA"/>
</dbReference>
<evidence type="ECO:0000313" key="2">
    <source>
        <dbReference type="Proteomes" id="UP000717995"/>
    </source>
</evidence>
<gene>
    <name evidence="1" type="ORF">JQX08_21250</name>
</gene>
<accession>A0ABS2IJL5</accession>
<comment type="caution">
    <text evidence="1">The sequence shown here is derived from an EMBL/GenBank/DDBJ whole genome shotgun (WGS) entry which is preliminary data.</text>
</comment>
<dbReference type="Pfam" id="PF09523">
    <property type="entry name" value="DUF2390"/>
    <property type="match status" value="1"/>
</dbReference>
<dbReference type="Proteomes" id="UP000717995">
    <property type="component" value="Unassembled WGS sequence"/>
</dbReference>
<dbReference type="InterPro" id="IPR012659">
    <property type="entry name" value="CHP02444"/>
</dbReference>
<evidence type="ECO:0000313" key="1">
    <source>
        <dbReference type="EMBL" id="MBM7063252.1"/>
    </source>
</evidence>
<protein>
    <submittedName>
        <fullName evidence="1">TIGR02444 family protein</fullName>
    </submittedName>
</protein>
<sequence>MPSDLWSFAIHFYERDGVESACLQLQEAGADVCLLLAGAWLSQREVACSPARAEQLQEIAEPWQRTVIAPLRATRQAWRAASESDAGLHGLREQLKALELAAERQLLLQLESTTQPWPSDAASGTDDWLKVLAGAAGEQQCAALQTLRGALGLA</sequence>
<keyword evidence="2" id="KW-1185">Reference proteome</keyword>
<name>A0ABS2IJL5_9GAMM</name>
<organism evidence="1 2">
    <name type="scientific">Zestomonas insulae</name>
    <dbReference type="NCBI Taxonomy" id="2809017"/>
    <lineage>
        <taxon>Bacteria</taxon>
        <taxon>Pseudomonadati</taxon>
        <taxon>Pseudomonadota</taxon>
        <taxon>Gammaproteobacteria</taxon>
        <taxon>Pseudomonadales</taxon>
        <taxon>Pseudomonadaceae</taxon>
        <taxon>Zestomonas</taxon>
    </lineage>
</organism>